<dbReference type="AlphaFoldDB" id="A0A3B0V1N3"/>
<reference evidence="2" key="1">
    <citation type="submission" date="2018-06" db="EMBL/GenBank/DDBJ databases">
        <authorList>
            <person name="Zhirakovskaya E."/>
        </authorList>
    </citation>
    <scope>NUCLEOTIDE SEQUENCE</scope>
</reference>
<name>A0A3B0V1N3_9ZZZZ</name>
<dbReference type="SMART" id="SM00257">
    <property type="entry name" value="LysM"/>
    <property type="match status" value="2"/>
</dbReference>
<protein>
    <recommendedName>
        <fullName evidence="1">LysM domain-containing protein</fullName>
    </recommendedName>
</protein>
<dbReference type="InterPro" id="IPR036779">
    <property type="entry name" value="LysM_dom_sf"/>
</dbReference>
<evidence type="ECO:0000259" key="1">
    <source>
        <dbReference type="PROSITE" id="PS51782"/>
    </source>
</evidence>
<dbReference type="PANTHER" id="PTHR21666:SF270">
    <property type="entry name" value="MUREIN HYDROLASE ACTIVATOR ENVC"/>
    <property type="match status" value="1"/>
</dbReference>
<feature type="domain" description="LysM" evidence="1">
    <location>
        <begin position="107"/>
        <end position="153"/>
    </location>
</feature>
<accession>A0A3B0V1N3</accession>
<dbReference type="GO" id="GO:0004222">
    <property type="term" value="F:metalloendopeptidase activity"/>
    <property type="evidence" value="ECO:0007669"/>
    <property type="project" value="TreeGrafter"/>
</dbReference>
<dbReference type="EMBL" id="UOEU01000525">
    <property type="protein sequence ID" value="VAW34313.1"/>
    <property type="molecule type" value="Genomic_DNA"/>
</dbReference>
<dbReference type="Gene3D" id="2.70.70.10">
    <property type="entry name" value="Glucose Permease (Domain IIA)"/>
    <property type="match status" value="1"/>
</dbReference>
<dbReference type="InterPro" id="IPR018392">
    <property type="entry name" value="LysM"/>
</dbReference>
<dbReference type="Pfam" id="PF01551">
    <property type="entry name" value="Peptidase_M23"/>
    <property type="match status" value="1"/>
</dbReference>
<sequence>MANEKGFLHRLSGHLILAGGALILISLGQFEWGEGSEAGVVVATPVLSGAEVAVSTHSPSTQTQPVELAATPAPLPDGPLPIISDSSLNPLPNPRTYKTNPPAHNFQMHEIARGETPNIIANQYGISANTLLGGNIWLSQESNQLQVGAQLLILPVDGVLHKVRAGETIESIAELYQVPAADIIAYPSNNLQFPFYRLLPGSELLIPGASIGQFLFTAPKSVATNAAGQPQWKVFGTGTYIWPINGRCLTQFYNGFHPAIDVSSSEGTPVYASDTGTVTYASFAAGIYYDYGNLIVINHGNGFETFYAHLSGISVFPGQTVTKGDLIGSTGNTGRSTGPHIHFEIRDNDFRSNPLDRLGGGYQNCS</sequence>
<evidence type="ECO:0000313" key="2">
    <source>
        <dbReference type="EMBL" id="VAW34313.1"/>
    </source>
</evidence>
<feature type="domain" description="LysM" evidence="1">
    <location>
        <begin position="159"/>
        <end position="206"/>
    </location>
</feature>
<dbReference type="CDD" id="cd00118">
    <property type="entry name" value="LysM"/>
    <property type="match status" value="1"/>
</dbReference>
<gene>
    <name evidence="2" type="ORF">MNBD_CHLOROFLEXI01-789</name>
</gene>
<organism evidence="2">
    <name type="scientific">hydrothermal vent metagenome</name>
    <dbReference type="NCBI Taxonomy" id="652676"/>
    <lineage>
        <taxon>unclassified sequences</taxon>
        <taxon>metagenomes</taxon>
        <taxon>ecological metagenomes</taxon>
    </lineage>
</organism>
<dbReference type="PANTHER" id="PTHR21666">
    <property type="entry name" value="PEPTIDASE-RELATED"/>
    <property type="match status" value="1"/>
</dbReference>
<dbReference type="PROSITE" id="PS51782">
    <property type="entry name" value="LYSM"/>
    <property type="match status" value="2"/>
</dbReference>
<dbReference type="InterPro" id="IPR011055">
    <property type="entry name" value="Dup_hybrid_motif"/>
</dbReference>
<dbReference type="CDD" id="cd12797">
    <property type="entry name" value="M23_peptidase"/>
    <property type="match status" value="1"/>
</dbReference>
<dbReference type="InterPro" id="IPR016047">
    <property type="entry name" value="M23ase_b-sheet_dom"/>
</dbReference>
<dbReference type="SUPFAM" id="SSF51261">
    <property type="entry name" value="Duplicated hybrid motif"/>
    <property type="match status" value="1"/>
</dbReference>
<dbReference type="Pfam" id="PF01476">
    <property type="entry name" value="LysM"/>
    <property type="match status" value="2"/>
</dbReference>
<dbReference type="InterPro" id="IPR050570">
    <property type="entry name" value="Cell_wall_metabolism_enzyme"/>
</dbReference>
<proteinExistence type="predicted"/>
<dbReference type="Gene3D" id="3.10.350.10">
    <property type="entry name" value="LysM domain"/>
    <property type="match status" value="1"/>
</dbReference>